<dbReference type="GO" id="GO:0016042">
    <property type="term" value="P:lipid catabolic process"/>
    <property type="evidence" value="ECO:0007669"/>
    <property type="project" value="UniProtKB-KW"/>
</dbReference>
<sequence>MTQTLPWDQDTPLSISELLKHSMGSVNMLASDNSLLSQMSTHLNGLLRHRQDDPLQVFDKLFHHAEKAMTSEADKQVLSVLKCQVSSFIGVTLGVEPFLEQDRKVKEEKEEDEGEKISLSTAIVKEEEHKKSAWEQTKAFYHQVKADIFGPEHSEHERLRQLAEEHYGEHSAEEESGDDDDEYEEVEETVQIKSREIGAPDEFKVVRRRQKKKKTTTTKITFNSPYTSSDMRQPPRHPIRAREFRPRRLEPLPEDTFCIPIFFPSEESYGVFHAALASAKRTLYICVFSLTDNDTADVISDAYQRGLDVRIITDNDQMDVRKGADVLLLNERYGIPYKYDNSDQFMHNKFAVIDNKTVITGSFNWSCGARYKNRENVIITNIPSVVDAYSKEFDKLWDYF</sequence>
<evidence type="ECO:0000256" key="2">
    <source>
        <dbReference type="ARBA" id="ARBA00022963"/>
    </source>
</evidence>
<dbReference type="AlphaFoldDB" id="A0A1X0QSA8"/>
<evidence type="ECO:0000256" key="4">
    <source>
        <dbReference type="ARBA" id="ARBA00038012"/>
    </source>
</evidence>
<evidence type="ECO:0000256" key="3">
    <source>
        <dbReference type="ARBA" id="ARBA00023098"/>
    </source>
</evidence>
<proteinExistence type="inferred from homology"/>
<feature type="domain" description="PLD phosphodiesterase" evidence="7">
    <location>
        <begin position="342"/>
        <end position="369"/>
    </location>
</feature>
<dbReference type="OrthoDB" id="5205528at2759"/>
<dbReference type="VEuPathDB" id="FungiDB:BCV72DRAFT_45969"/>
<dbReference type="CDD" id="cd09171">
    <property type="entry name" value="PLDc_vPLD6_like"/>
    <property type="match status" value="1"/>
</dbReference>
<keyword evidence="1" id="KW-0378">Hydrolase</keyword>
<evidence type="ECO:0000256" key="1">
    <source>
        <dbReference type="ARBA" id="ARBA00022801"/>
    </source>
</evidence>
<dbReference type="PROSITE" id="PS50035">
    <property type="entry name" value="PLD"/>
    <property type="match status" value="1"/>
</dbReference>
<feature type="region of interest" description="Disordered" evidence="6">
    <location>
        <begin position="166"/>
        <end position="188"/>
    </location>
</feature>
<comment type="similarity">
    <text evidence="4">Belongs to the phospholipase D family. MitoPLD/Zucchini subfamily.</text>
</comment>
<dbReference type="PANTHER" id="PTHR43856">
    <property type="entry name" value="CARDIOLIPIN HYDROLASE"/>
    <property type="match status" value="1"/>
</dbReference>
<evidence type="ECO:0000256" key="6">
    <source>
        <dbReference type="SAM" id="MobiDB-lite"/>
    </source>
</evidence>
<dbReference type="InterPro" id="IPR051406">
    <property type="entry name" value="PLD_domain"/>
</dbReference>
<dbReference type="SUPFAM" id="SSF56024">
    <property type="entry name" value="Phospholipase D/nuclease"/>
    <property type="match status" value="1"/>
</dbReference>
<dbReference type="InterPro" id="IPR001736">
    <property type="entry name" value="PLipase_D/transphosphatidylase"/>
</dbReference>
<protein>
    <recommendedName>
        <fullName evidence="5">Mitochondrial cardiolipin hydrolase</fullName>
    </recommendedName>
</protein>
<dbReference type="EMBL" id="KV922040">
    <property type="protein sequence ID" value="ORE02627.1"/>
    <property type="molecule type" value="Genomic_DNA"/>
</dbReference>
<organism evidence="8">
    <name type="scientific">Rhizopus microsporus var. microsporus</name>
    <dbReference type="NCBI Taxonomy" id="86635"/>
    <lineage>
        <taxon>Eukaryota</taxon>
        <taxon>Fungi</taxon>
        <taxon>Fungi incertae sedis</taxon>
        <taxon>Mucoromycota</taxon>
        <taxon>Mucoromycotina</taxon>
        <taxon>Mucoromycetes</taxon>
        <taxon>Mucorales</taxon>
        <taxon>Mucorineae</taxon>
        <taxon>Rhizopodaceae</taxon>
        <taxon>Rhizopus</taxon>
    </lineage>
</organism>
<evidence type="ECO:0000313" key="8">
    <source>
        <dbReference type="EMBL" id="ORE02627.1"/>
    </source>
</evidence>
<dbReference type="PANTHER" id="PTHR43856:SF1">
    <property type="entry name" value="MITOCHONDRIAL CARDIOLIPIN HYDROLASE"/>
    <property type="match status" value="1"/>
</dbReference>
<name>A0A1X0QSA8_RHIZD</name>
<reference evidence="8" key="1">
    <citation type="journal article" date="2016" name="Proc. Natl. Acad. Sci. U.S.A.">
        <title>Lipid metabolic changes in an early divergent fungus govern the establishment of a mutualistic symbiosis with endobacteria.</title>
        <authorList>
            <person name="Lastovetsky O.A."/>
            <person name="Gaspar M.L."/>
            <person name="Mondo S.J."/>
            <person name="LaButti K.M."/>
            <person name="Sandor L."/>
            <person name="Grigoriev I.V."/>
            <person name="Henry S.A."/>
            <person name="Pawlowska T.E."/>
        </authorList>
    </citation>
    <scope>NUCLEOTIDE SEQUENCE [LARGE SCALE GENOMIC DNA]</scope>
    <source>
        <strain evidence="8">ATCC 52814</strain>
    </source>
</reference>
<evidence type="ECO:0000259" key="7">
    <source>
        <dbReference type="PROSITE" id="PS50035"/>
    </source>
</evidence>
<dbReference type="SMART" id="SM00155">
    <property type="entry name" value="PLDc"/>
    <property type="match status" value="1"/>
</dbReference>
<gene>
    <name evidence="8" type="ORF">BCV72DRAFT_45969</name>
</gene>
<keyword evidence="3" id="KW-0443">Lipid metabolism</keyword>
<accession>A0A1X0QSA8</accession>
<dbReference type="InterPro" id="IPR025202">
    <property type="entry name" value="PLD-like_dom"/>
</dbReference>
<dbReference type="Pfam" id="PF13091">
    <property type="entry name" value="PLDc_2"/>
    <property type="match status" value="1"/>
</dbReference>
<feature type="compositionally biased region" description="Acidic residues" evidence="6">
    <location>
        <begin position="174"/>
        <end position="188"/>
    </location>
</feature>
<evidence type="ECO:0000256" key="5">
    <source>
        <dbReference type="ARBA" id="ARBA00040549"/>
    </source>
</evidence>
<dbReference type="Gene3D" id="3.30.870.10">
    <property type="entry name" value="Endonuclease Chain A"/>
    <property type="match status" value="1"/>
</dbReference>
<keyword evidence="2" id="KW-0442">Lipid degradation</keyword>
<dbReference type="Proteomes" id="UP000242414">
    <property type="component" value="Unassembled WGS sequence"/>
</dbReference>
<dbReference type="GO" id="GO:0016891">
    <property type="term" value="F:RNA endonuclease activity producing 5'-phosphomonoesters, hydrolytic mechanism"/>
    <property type="evidence" value="ECO:0007669"/>
    <property type="project" value="TreeGrafter"/>
</dbReference>